<name>A0A3B0C2E1_9BACL</name>
<proteinExistence type="predicted"/>
<accession>A0A3B0C2E1</accession>
<dbReference type="Gene3D" id="3.40.50.1110">
    <property type="entry name" value="SGNH hydrolase"/>
    <property type="match status" value="1"/>
</dbReference>
<feature type="domain" description="SGNH hydrolase-type esterase" evidence="1">
    <location>
        <begin position="51"/>
        <end position="254"/>
    </location>
</feature>
<dbReference type="PANTHER" id="PTHR30383:SF5">
    <property type="entry name" value="SGNH HYDROLASE-TYPE ESTERASE DOMAIN-CONTAINING PROTEIN"/>
    <property type="match status" value="1"/>
</dbReference>
<sequence>MEWKFKRFSEVLRLTQQQIAGADDIRFREPIYTFHDAWTSWLAGEKFPIAFFGDSTFDGSNTSDWTRNTLGADNLSPNAFSAVLERLLRQASNHSELRVYNAGFSGQTANWATGVLEQEFGESSAYSDVRLIGIGFGINDRLGFPNENAYRLSFKTSIKSIIEWCYAKSIQPFLLTTQATVEPGVITQYAGTYPMRTSEHISVANEVKRELAAEYGLALIDLNRFTELLLLYSSIPARTLISDRLHFGDIGHRAEAQFLFAKLCPRTIFADGYTKVDYSSQHVFDCVPEDWLTMPEAPTDAFKVFVDYEKADREDKPLLSAWVFVCSKKKLTLKAYRSGCPHTYVRMNGERKPLTGAETVLGELDIGLYRLDVYSGETDRADFKGFLLE</sequence>
<dbReference type="Pfam" id="PF13472">
    <property type="entry name" value="Lipase_GDSL_2"/>
    <property type="match status" value="1"/>
</dbReference>
<evidence type="ECO:0000313" key="3">
    <source>
        <dbReference type="Proteomes" id="UP000282311"/>
    </source>
</evidence>
<organism evidence="2 3">
    <name type="scientific">Paenibacillus ginsengarvi</name>
    <dbReference type="NCBI Taxonomy" id="400777"/>
    <lineage>
        <taxon>Bacteria</taxon>
        <taxon>Bacillati</taxon>
        <taxon>Bacillota</taxon>
        <taxon>Bacilli</taxon>
        <taxon>Bacillales</taxon>
        <taxon>Paenibacillaceae</taxon>
        <taxon>Paenibacillus</taxon>
    </lineage>
</organism>
<evidence type="ECO:0000259" key="1">
    <source>
        <dbReference type="Pfam" id="PF13472"/>
    </source>
</evidence>
<dbReference type="SUPFAM" id="SSF52266">
    <property type="entry name" value="SGNH hydrolase"/>
    <property type="match status" value="1"/>
</dbReference>
<dbReference type="EMBL" id="RBAH01000015">
    <property type="protein sequence ID" value="RKN80485.1"/>
    <property type="molecule type" value="Genomic_DNA"/>
</dbReference>
<comment type="caution">
    <text evidence="2">The sequence shown here is derived from an EMBL/GenBank/DDBJ whole genome shotgun (WGS) entry which is preliminary data.</text>
</comment>
<keyword evidence="3" id="KW-1185">Reference proteome</keyword>
<dbReference type="AlphaFoldDB" id="A0A3B0C2E1"/>
<gene>
    <name evidence="2" type="ORF">D7M11_20290</name>
</gene>
<dbReference type="GO" id="GO:0004622">
    <property type="term" value="F:phosphatidylcholine lysophospholipase activity"/>
    <property type="evidence" value="ECO:0007669"/>
    <property type="project" value="TreeGrafter"/>
</dbReference>
<dbReference type="Proteomes" id="UP000282311">
    <property type="component" value="Unassembled WGS sequence"/>
</dbReference>
<reference evidence="2 3" key="1">
    <citation type="journal article" date="2007" name="Int. J. Syst. Evol. Microbiol.">
        <title>Paenibacillus ginsengarvi sp. nov., isolated from soil from ginseng cultivation.</title>
        <authorList>
            <person name="Yoon M.H."/>
            <person name="Ten L.N."/>
            <person name="Im W.T."/>
        </authorList>
    </citation>
    <scope>NUCLEOTIDE SEQUENCE [LARGE SCALE GENOMIC DNA]</scope>
    <source>
        <strain evidence="2 3">KCTC 13059</strain>
    </source>
</reference>
<dbReference type="InterPro" id="IPR013830">
    <property type="entry name" value="SGNH_hydro"/>
</dbReference>
<evidence type="ECO:0000313" key="2">
    <source>
        <dbReference type="EMBL" id="RKN80485.1"/>
    </source>
</evidence>
<protein>
    <recommendedName>
        <fullName evidence="1">SGNH hydrolase-type esterase domain-containing protein</fullName>
    </recommendedName>
</protein>
<dbReference type="PANTHER" id="PTHR30383">
    <property type="entry name" value="THIOESTERASE 1/PROTEASE 1/LYSOPHOSPHOLIPASE L1"/>
    <property type="match status" value="1"/>
</dbReference>
<dbReference type="InterPro" id="IPR051532">
    <property type="entry name" value="Ester_Hydrolysis_Enzymes"/>
</dbReference>
<dbReference type="InterPro" id="IPR036514">
    <property type="entry name" value="SGNH_hydro_sf"/>
</dbReference>